<dbReference type="Pfam" id="PF06574">
    <property type="entry name" value="FAD_syn"/>
    <property type="match status" value="1"/>
</dbReference>
<gene>
    <name evidence="17" type="ORF">EP073_00745</name>
</gene>
<dbReference type="UniPathway" id="UPA00276">
    <property type="reaction ID" value="UER00406"/>
</dbReference>
<keyword evidence="8 15" id="KW-0547">Nucleotide-binding</keyword>
<dbReference type="SUPFAM" id="SSF82114">
    <property type="entry name" value="Riboflavin kinase-like"/>
    <property type="match status" value="1"/>
</dbReference>
<keyword evidence="4 15" id="KW-0285">Flavoprotein</keyword>
<dbReference type="InterPro" id="IPR014729">
    <property type="entry name" value="Rossmann-like_a/b/a_fold"/>
</dbReference>
<dbReference type="Proteomes" id="UP000287502">
    <property type="component" value="Chromosome"/>
</dbReference>
<keyword evidence="11 15" id="KW-0067">ATP-binding</keyword>
<dbReference type="PANTHER" id="PTHR22749">
    <property type="entry name" value="RIBOFLAVIN KINASE/FMN ADENYLYLTRANSFERASE"/>
    <property type="match status" value="1"/>
</dbReference>
<name>A0A410K2G7_9BACT</name>
<comment type="catalytic activity">
    <reaction evidence="13 15">
        <text>riboflavin + ATP = FMN + ADP + H(+)</text>
        <dbReference type="Rhea" id="RHEA:14357"/>
        <dbReference type="ChEBI" id="CHEBI:15378"/>
        <dbReference type="ChEBI" id="CHEBI:30616"/>
        <dbReference type="ChEBI" id="CHEBI:57986"/>
        <dbReference type="ChEBI" id="CHEBI:58210"/>
        <dbReference type="ChEBI" id="CHEBI:456216"/>
        <dbReference type="EC" id="2.7.1.26"/>
    </reaction>
</comment>
<evidence type="ECO:0000313" key="18">
    <source>
        <dbReference type="Proteomes" id="UP000287502"/>
    </source>
</evidence>
<dbReference type="EC" id="2.7.7.2" evidence="15"/>
<comment type="catalytic activity">
    <reaction evidence="14 15">
        <text>FMN + ATP + H(+) = FAD + diphosphate</text>
        <dbReference type="Rhea" id="RHEA:17237"/>
        <dbReference type="ChEBI" id="CHEBI:15378"/>
        <dbReference type="ChEBI" id="CHEBI:30616"/>
        <dbReference type="ChEBI" id="CHEBI:33019"/>
        <dbReference type="ChEBI" id="CHEBI:57692"/>
        <dbReference type="ChEBI" id="CHEBI:58210"/>
        <dbReference type="EC" id="2.7.7.2"/>
    </reaction>
</comment>
<dbReference type="EMBL" id="CP035108">
    <property type="protein sequence ID" value="QAR34438.1"/>
    <property type="molecule type" value="Genomic_DNA"/>
</dbReference>
<evidence type="ECO:0000256" key="13">
    <source>
        <dbReference type="ARBA" id="ARBA00047880"/>
    </source>
</evidence>
<dbReference type="NCBIfam" id="NF004162">
    <property type="entry name" value="PRK05627.1-5"/>
    <property type="match status" value="1"/>
</dbReference>
<evidence type="ECO:0000259" key="16">
    <source>
        <dbReference type="SMART" id="SM00904"/>
    </source>
</evidence>
<dbReference type="NCBIfam" id="TIGR00083">
    <property type="entry name" value="ribF"/>
    <property type="match status" value="1"/>
</dbReference>
<evidence type="ECO:0000256" key="7">
    <source>
        <dbReference type="ARBA" id="ARBA00022695"/>
    </source>
</evidence>
<dbReference type="PANTHER" id="PTHR22749:SF6">
    <property type="entry name" value="RIBOFLAVIN KINASE"/>
    <property type="match status" value="1"/>
</dbReference>
<dbReference type="CDD" id="cd02064">
    <property type="entry name" value="FAD_synthetase_N"/>
    <property type="match status" value="1"/>
</dbReference>
<keyword evidence="10 15" id="KW-0274">FAD</keyword>
<evidence type="ECO:0000256" key="14">
    <source>
        <dbReference type="ARBA" id="ARBA00049494"/>
    </source>
</evidence>
<accession>A0A410K2G7</accession>
<evidence type="ECO:0000256" key="10">
    <source>
        <dbReference type="ARBA" id="ARBA00022827"/>
    </source>
</evidence>
<sequence>MQVIRNIEGFFTEKPHAVVLGNFDGFHLGHKAITDRLCHISETKGLVPSVVTFQPHPMKFFGADLKLIMTEESKIKAFAEAGVESMFILEFSRKFADIDPEVFVREFLVKKFRAVVVIVGYDYRFGRARSGDYNLLVTLGSKYGFTAVRVPKVTCGGVTVSSTNIRNFLLEGDMEKAAEFLGRPFFIEGKVVDGNKVGRQLGYPTANIDFRNELIPKAGIYISMAVIGGVRHRSVTNIGRRPTFSFPDQMKVETHIFDFGRDIYGEDTEIELLKYIRPEEKFPDVETLIKAIDNDCVIAKKWFEDEGY</sequence>
<keyword evidence="6 15" id="KW-0808">Transferase</keyword>
<evidence type="ECO:0000256" key="2">
    <source>
        <dbReference type="ARBA" id="ARBA00004726"/>
    </source>
</evidence>
<evidence type="ECO:0000256" key="3">
    <source>
        <dbReference type="ARBA" id="ARBA00005201"/>
    </source>
</evidence>
<dbReference type="GO" id="GO:0005524">
    <property type="term" value="F:ATP binding"/>
    <property type="evidence" value="ECO:0007669"/>
    <property type="project" value="UniProtKB-UniRule"/>
</dbReference>
<dbReference type="GO" id="GO:0006747">
    <property type="term" value="P:FAD biosynthetic process"/>
    <property type="evidence" value="ECO:0007669"/>
    <property type="project" value="UniProtKB-UniRule"/>
</dbReference>
<dbReference type="GO" id="GO:0009398">
    <property type="term" value="P:FMN biosynthetic process"/>
    <property type="evidence" value="ECO:0007669"/>
    <property type="project" value="UniProtKB-UniRule"/>
</dbReference>
<protein>
    <recommendedName>
        <fullName evidence="15">Riboflavin biosynthesis protein</fullName>
    </recommendedName>
    <domain>
        <recommendedName>
            <fullName evidence="15">Riboflavin kinase</fullName>
            <ecNumber evidence="15">2.7.1.26</ecNumber>
        </recommendedName>
        <alternativeName>
            <fullName evidence="15">Flavokinase</fullName>
        </alternativeName>
    </domain>
    <domain>
        <recommendedName>
            <fullName evidence="15">FMN adenylyltransferase</fullName>
            <ecNumber evidence="15">2.7.7.2</ecNumber>
        </recommendedName>
        <alternativeName>
            <fullName evidence="15">FAD pyrophosphorylase</fullName>
        </alternativeName>
        <alternativeName>
            <fullName evidence="15">FAD synthase</fullName>
        </alternativeName>
    </domain>
</protein>
<dbReference type="InterPro" id="IPR015864">
    <property type="entry name" value="FAD_synthase"/>
</dbReference>
<keyword evidence="7 15" id="KW-0548">Nucleotidyltransferase</keyword>
<evidence type="ECO:0000256" key="6">
    <source>
        <dbReference type="ARBA" id="ARBA00022679"/>
    </source>
</evidence>
<keyword evidence="9 15" id="KW-0418">Kinase</keyword>
<comment type="function">
    <text evidence="1">Catalyzes the phosphorylation of riboflavin to FMN followed by the adenylation of FMN to FAD.</text>
</comment>
<dbReference type="PIRSF" id="PIRSF004491">
    <property type="entry name" value="FAD_Synth"/>
    <property type="match status" value="1"/>
</dbReference>
<dbReference type="SMART" id="SM00904">
    <property type="entry name" value="Flavokinase"/>
    <property type="match status" value="1"/>
</dbReference>
<evidence type="ECO:0000256" key="9">
    <source>
        <dbReference type="ARBA" id="ARBA00022777"/>
    </source>
</evidence>
<dbReference type="InterPro" id="IPR023465">
    <property type="entry name" value="Riboflavin_kinase_dom_sf"/>
</dbReference>
<evidence type="ECO:0000256" key="5">
    <source>
        <dbReference type="ARBA" id="ARBA00022643"/>
    </source>
</evidence>
<dbReference type="GO" id="GO:0009231">
    <property type="term" value="P:riboflavin biosynthetic process"/>
    <property type="evidence" value="ECO:0007669"/>
    <property type="project" value="InterPro"/>
</dbReference>
<dbReference type="GO" id="GO:0008531">
    <property type="term" value="F:riboflavin kinase activity"/>
    <property type="evidence" value="ECO:0007669"/>
    <property type="project" value="UniProtKB-UniRule"/>
</dbReference>
<proteinExistence type="inferred from homology"/>
<evidence type="ECO:0000256" key="1">
    <source>
        <dbReference type="ARBA" id="ARBA00002121"/>
    </source>
</evidence>
<dbReference type="InterPro" id="IPR015865">
    <property type="entry name" value="Riboflavin_kinase_bac/euk"/>
</dbReference>
<evidence type="ECO:0000256" key="4">
    <source>
        <dbReference type="ARBA" id="ARBA00022630"/>
    </source>
</evidence>
<dbReference type="KEGG" id="gtl:EP073_00745"/>
<reference evidence="17 18" key="1">
    <citation type="submission" date="2019-01" db="EMBL/GenBank/DDBJ databases">
        <title>Geovibrio thiophilus DSM 11263, complete genome.</title>
        <authorList>
            <person name="Spring S."/>
            <person name="Bunk B."/>
            <person name="Sproer C."/>
        </authorList>
    </citation>
    <scope>NUCLEOTIDE SEQUENCE [LARGE SCALE GENOMIC DNA]</scope>
    <source>
        <strain evidence="17 18">DSM 11263</strain>
    </source>
</reference>
<dbReference type="UniPathway" id="UPA00277">
    <property type="reaction ID" value="UER00407"/>
</dbReference>
<organism evidence="17 18">
    <name type="scientific">Geovibrio thiophilus</name>
    <dbReference type="NCBI Taxonomy" id="139438"/>
    <lineage>
        <taxon>Bacteria</taxon>
        <taxon>Pseudomonadati</taxon>
        <taxon>Deferribacterota</taxon>
        <taxon>Deferribacteres</taxon>
        <taxon>Deferribacterales</taxon>
        <taxon>Geovibrionaceae</taxon>
        <taxon>Geovibrio</taxon>
    </lineage>
</organism>
<evidence type="ECO:0000256" key="8">
    <source>
        <dbReference type="ARBA" id="ARBA00022741"/>
    </source>
</evidence>
<dbReference type="EC" id="2.7.1.26" evidence="15"/>
<feature type="domain" description="Riboflavin kinase" evidence="16">
    <location>
        <begin position="180"/>
        <end position="304"/>
    </location>
</feature>
<comment type="pathway">
    <text evidence="3 15">Cofactor biosynthesis; FMN biosynthesis; FMN from riboflavin (ATP route): step 1/1.</text>
</comment>
<evidence type="ECO:0000256" key="11">
    <source>
        <dbReference type="ARBA" id="ARBA00022840"/>
    </source>
</evidence>
<dbReference type="InterPro" id="IPR023468">
    <property type="entry name" value="Riboflavin_kinase"/>
</dbReference>
<dbReference type="GO" id="GO:0003919">
    <property type="term" value="F:FMN adenylyltransferase activity"/>
    <property type="evidence" value="ECO:0007669"/>
    <property type="project" value="UniProtKB-UniRule"/>
</dbReference>
<dbReference type="OrthoDB" id="9803667at2"/>
<dbReference type="Gene3D" id="2.40.30.30">
    <property type="entry name" value="Riboflavin kinase-like"/>
    <property type="match status" value="1"/>
</dbReference>
<dbReference type="Gene3D" id="3.40.50.620">
    <property type="entry name" value="HUPs"/>
    <property type="match status" value="1"/>
</dbReference>
<dbReference type="SUPFAM" id="SSF52374">
    <property type="entry name" value="Nucleotidylyl transferase"/>
    <property type="match status" value="1"/>
</dbReference>
<comment type="similarity">
    <text evidence="15">Belongs to the ribF family.</text>
</comment>
<keyword evidence="18" id="KW-1185">Reference proteome</keyword>
<keyword evidence="12" id="KW-0511">Multifunctional enzyme</keyword>
<evidence type="ECO:0000256" key="12">
    <source>
        <dbReference type="ARBA" id="ARBA00023268"/>
    </source>
</evidence>
<dbReference type="Pfam" id="PF01687">
    <property type="entry name" value="Flavokinase"/>
    <property type="match status" value="1"/>
</dbReference>
<dbReference type="InterPro" id="IPR002606">
    <property type="entry name" value="Riboflavin_kinase_bac"/>
</dbReference>
<comment type="pathway">
    <text evidence="2 15">Cofactor biosynthesis; FAD biosynthesis; FAD from FMN: step 1/1.</text>
</comment>
<keyword evidence="5 15" id="KW-0288">FMN</keyword>
<dbReference type="FunFam" id="3.40.50.620:FF:000021">
    <property type="entry name" value="Riboflavin biosynthesis protein"/>
    <property type="match status" value="1"/>
</dbReference>
<dbReference type="AlphaFoldDB" id="A0A410K2G7"/>
<evidence type="ECO:0000313" key="17">
    <source>
        <dbReference type="EMBL" id="QAR34438.1"/>
    </source>
</evidence>
<evidence type="ECO:0000256" key="15">
    <source>
        <dbReference type="PIRNR" id="PIRNR004491"/>
    </source>
</evidence>